<evidence type="ECO:0000313" key="3">
    <source>
        <dbReference type="Proteomes" id="UP000786811"/>
    </source>
</evidence>
<sequence length="108" mass="12366">MPWRLLDWIPISNTTQLNIFYLFSKIRMRVIRRSAHRVPPGEISMCIRRVLPNTVSEPANPVRETAPETAIFKNSVIPGDRAAILRPTGRKNPDRNPDPGHAAQRQQF</sequence>
<proteinExistence type="predicted"/>
<accession>A0A8J2HFS8</accession>
<name>A0A8J2HFS8_COTCN</name>
<dbReference type="EMBL" id="CAJNRD030001122">
    <property type="protein sequence ID" value="CAG5099464.1"/>
    <property type="molecule type" value="Genomic_DNA"/>
</dbReference>
<organism evidence="2 3">
    <name type="scientific">Cotesia congregata</name>
    <name type="common">Parasitoid wasp</name>
    <name type="synonym">Apanteles congregatus</name>
    <dbReference type="NCBI Taxonomy" id="51543"/>
    <lineage>
        <taxon>Eukaryota</taxon>
        <taxon>Metazoa</taxon>
        <taxon>Ecdysozoa</taxon>
        <taxon>Arthropoda</taxon>
        <taxon>Hexapoda</taxon>
        <taxon>Insecta</taxon>
        <taxon>Pterygota</taxon>
        <taxon>Neoptera</taxon>
        <taxon>Endopterygota</taxon>
        <taxon>Hymenoptera</taxon>
        <taxon>Apocrita</taxon>
        <taxon>Ichneumonoidea</taxon>
        <taxon>Braconidae</taxon>
        <taxon>Microgastrinae</taxon>
        <taxon>Cotesia</taxon>
    </lineage>
</organism>
<evidence type="ECO:0000256" key="1">
    <source>
        <dbReference type="SAM" id="MobiDB-lite"/>
    </source>
</evidence>
<keyword evidence="3" id="KW-1185">Reference proteome</keyword>
<dbReference type="Proteomes" id="UP000786811">
    <property type="component" value="Unassembled WGS sequence"/>
</dbReference>
<protein>
    <submittedName>
        <fullName evidence="2">Uncharacterized protein</fullName>
    </submittedName>
</protein>
<gene>
    <name evidence="2" type="ORF">HICCMSTLAB_LOCUS9077</name>
</gene>
<comment type="caution">
    <text evidence="2">The sequence shown here is derived from an EMBL/GenBank/DDBJ whole genome shotgun (WGS) entry which is preliminary data.</text>
</comment>
<dbReference type="OrthoDB" id="6431738at2759"/>
<feature type="region of interest" description="Disordered" evidence="1">
    <location>
        <begin position="81"/>
        <end position="108"/>
    </location>
</feature>
<reference evidence="2" key="1">
    <citation type="submission" date="2021-04" db="EMBL/GenBank/DDBJ databases">
        <authorList>
            <person name="Chebbi M.A.C M."/>
        </authorList>
    </citation>
    <scope>NUCLEOTIDE SEQUENCE</scope>
</reference>
<dbReference type="AlphaFoldDB" id="A0A8J2HFS8"/>
<evidence type="ECO:0000313" key="2">
    <source>
        <dbReference type="EMBL" id="CAG5099464.1"/>
    </source>
</evidence>